<dbReference type="InterPro" id="IPR015943">
    <property type="entry name" value="WD40/YVTN_repeat-like_dom_sf"/>
</dbReference>
<dbReference type="InterPro" id="IPR051344">
    <property type="entry name" value="Vgb"/>
</dbReference>
<feature type="chain" id="PRO_5025435732" description="SMP-30/Gluconolactonase/LRE-like region domain-containing protein" evidence="1">
    <location>
        <begin position="17"/>
        <end position="375"/>
    </location>
</feature>
<evidence type="ECO:0008006" key="4">
    <source>
        <dbReference type="Google" id="ProtNLM"/>
    </source>
</evidence>
<dbReference type="EMBL" id="ML993608">
    <property type="protein sequence ID" value="KAF2163475.1"/>
    <property type="molecule type" value="Genomic_DNA"/>
</dbReference>
<dbReference type="RefSeq" id="XP_033664364.1">
    <property type="nucleotide sequence ID" value="XM_033817834.1"/>
</dbReference>
<dbReference type="SUPFAM" id="SSF63829">
    <property type="entry name" value="Calcium-dependent phosphotriesterase"/>
    <property type="match status" value="1"/>
</dbReference>
<dbReference type="Gene3D" id="2.130.10.10">
    <property type="entry name" value="YVTN repeat-like/Quinoprotein amine dehydrogenase"/>
    <property type="match status" value="2"/>
</dbReference>
<dbReference type="PANTHER" id="PTHR40274:SF3">
    <property type="entry name" value="VIRGINIAMYCIN B LYASE"/>
    <property type="match status" value="1"/>
</dbReference>
<keyword evidence="1" id="KW-0732">Signal</keyword>
<organism evidence="2 3">
    <name type="scientific">Zasmidium cellare ATCC 36951</name>
    <dbReference type="NCBI Taxonomy" id="1080233"/>
    <lineage>
        <taxon>Eukaryota</taxon>
        <taxon>Fungi</taxon>
        <taxon>Dikarya</taxon>
        <taxon>Ascomycota</taxon>
        <taxon>Pezizomycotina</taxon>
        <taxon>Dothideomycetes</taxon>
        <taxon>Dothideomycetidae</taxon>
        <taxon>Mycosphaerellales</taxon>
        <taxon>Mycosphaerellaceae</taxon>
        <taxon>Zasmidium</taxon>
    </lineage>
</organism>
<dbReference type="Pfam" id="PF24684">
    <property type="entry name" value="Vgb_lyase"/>
    <property type="match status" value="1"/>
</dbReference>
<evidence type="ECO:0000313" key="2">
    <source>
        <dbReference type="EMBL" id="KAF2163475.1"/>
    </source>
</evidence>
<keyword evidence="3" id="KW-1185">Reference proteome</keyword>
<protein>
    <recommendedName>
        <fullName evidence="4">SMP-30/Gluconolactonase/LRE-like region domain-containing protein</fullName>
    </recommendedName>
</protein>
<gene>
    <name evidence="2" type="ORF">M409DRAFT_68419</name>
</gene>
<sequence length="375" mass="41214">MVALIYALAFAGLAASQTVNVVNGDPARFTYTYMKTPLSGPCDVSEGPDGLVYVQELLANKIVKYNQNTGQLTEYDIPFTTPLLPNQTLPLPGIAKAAFLTCALRNGFDGLLYLSNGNRNQLVQHDTKTGTTKVFTPDNLLQPVGNLEPLNDLTTAPDGVYFSMTTSNQLAKFDYKTHKFSYFNVPTPLASPLGMYYAQDGAIWFLEFLGNKVGRLDRQTGKITEYPVPLNAANPVVMRAETKDPKTGDYLLWFACVLGGGIASINERTKAITFYSEFPVTTAVEVAQDYRDNVWVSHVSSNTLGVYNPRYNNFTEIVMPGTLVPLPISVPLFVGSGIYSMPVGNPFTRGTGNAIWFTQLTANRLVRYDLEGLTY</sequence>
<dbReference type="AlphaFoldDB" id="A0A6A6C8W8"/>
<evidence type="ECO:0000313" key="3">
    <source>
        <dbReference type="Proteomes" id="UP000799537"/>
    </source>
</evidence>
<reference evidence="2" key="1">
    <citation type="journal article" date="2020" name="Stud. Mycol.">
        <title>101 Dothideomycetes genomes: a test case for predicting lifestyles and emergence of pathogens.</title>
        <authorList>
            <person name="Haridas S."/>
            <person name="Albert R."/>
            <person name="Binder M."/>
            <person name="Bloem J."/>
            <person name="Labutti K."/>
            <person name="Salamov A."/>
            <person name="Andreopoulos B."/>
            <person name="Baker S."/>
            <person name="Barry K."/>
            <person name="Bills G."/>
            <person name="Bluhm B."/>
            <person name="Cannon C."/>
            <person name="Castanera R."/>
            <person name="Culley D."/>
            <person name="Daum C."/>
            <person name="Ezra D."/>
            <person name="Gonzalez J."/>
            <person name="Henrissat B."/>
            <person name="Kuo A."/>
            <person name="Liang C."/>
            <person name="Lipzen A."/>
            <person name="Lutzoni F."/>
            <person name="Magnuson J."/>
            <person name="Mondo S."/>
            <person name="Nolan M."/>
            <person name="Ohm R."/>
            <person name="Pangilinan J."/>
            <person name="Park H.-J."/>
            <person name="Ramirez L."/>
            <person name="Alfaro M."/>
            <person name="Sun H."/>
            <person name="Tritt A."/>
            <person name="Yoshinaga Y."/>
            <person name="Zwiers L.-H."/>
            <person name="Turgeon B."/>
            <person name="Goodwin S."/>
            <person name="Spatafora J."/>
            <person name="Crous P."/>
            <person name="Grigoriev I."/>
        </authorList>
    </citation>
    <scope>NUCLEOTIDE SEQUENCE</scope>
    <source>
        <strain evidence="2">ATCC 36951</strain>
    </source>
</reference>
<feature type="signal peptide" evidence="1">
    <location>
        <begin position="1"/>
        <end position="16"/>
    </location>
</feature>
<dbReference type="PANTHER" id="PTHR40274">
    <property type="entry name" value="VIRGINIAMYCIN B LYASE"/>
    <property type="match status" value="1"/>
</dbReference>
<accession>A0A6A6C8W8</accession>
<name>A0A6A6C8W8_ZASCE</name>
<dbReference type="GeneID" id="54571106"/>
<proteinExistence type="predicted"/>
<dbReference type="Proteomes" id="UP000799537">
    <property type="component" value="Unassembled WGS sequence"/>
</dbReference>
<dbReference type="OrthoDB" id="3625478at2759"/>
<evidence type="ECO:0000256" key="1">
    <source>
        <dbReference type="SAM" id="SignalP"/>
    </source>
</evidence>